<name>A0A4Y2H2A0_ARAVE</name>
<dbReference type="GO" id="GO:0020037">
    <property type="term" value="F:heme binding"/>
    <property type="evidence" value="ECO:0007669"/>
    <property type="project" value="InterPro"/>
</dbReference>
<comment type="function">
    <text evidence="2">May be involved in the metabolism of insect hormones and in the breakdown of synthetic insecticides.</text>
</comment>
<dbReference type="Proteomes" id="UP000499080">
    <property type="component" value="Unassembled WGS sequence"/>
</dbReference>
<proteinExistence type="inferred from homology"/>
<keyword evidence="10" id="KW-0472">Membrane</keyword>
<evidence type="ECO:0000256" key="12">
    <source>
        <dbReference type="RuleBase" id="RU000461"/>
    </source>
</evidence>
<dbReference type="PROSITE" id="PS00086">
    <property type="entry name" value="CYTOCHROME_P450"/>
    <property type="match status" value="1"/>
</dbReference>
<comment type="subcellular location">
    <subcellularLocation>
        <location evidence="3">Endoplasmic reticulum membrane</location>
    </subcellularLocation>
</comment>
<comment type="caution">
    <text evidence="13">The sequence shown here is derived from an EMBL/GenBank/DDBJ whole genome shotgun (WGS) entry which is preliminary data.</text>
</comment>
<dbReference type="GO" id="GO:0005789">
    <property type="term" value="C:endoplasmic reticulum membrane"/>
    <property type="evidence" value="ECO:0007669"/>
    <property type="project" value="UniProtKB-SubCell"/>
</dbReference>
<dbReference type="SUPFAM" id="SSF48264">
    <property type="entry name" value="Cytochrome P450"/>
    <property type="match status" value="1"/>
</dbReference>
<evidence type="ECO:0000256" key="8">
    <source>
        <dbReference type="ARBA" id="ARBA00023004"/>
    </source>
</evidence>
<keyword evidence="12" id="KW-0560">Oxidoreductase</keyword>
<reference evidence="13 14" key="1">
    <citation type="journal article" date="2019" name="Sci. Rep.">
        <title>Orb-weaving spider Araneus ventricosus genome elucidates the spidroin gene catalogue.</title>
        <authorList>
            <person name="Kono N."/>
            <person name="Nakamura H."/>
            <person name="Ohtoshi R."/>
            <person name="Moran D.A.P."/>
            <person name="Shinohara A."/>
            <person name="Yoshida Y."/>
            <person name="Fujiwara M."/>
            <person name="Mori M."/>
            <person name="Tomita M."/>
            <person name="Arakawa K."/>
        </authorList>
    </citation>
    <scope>NUCLEOTIDE SEQUENCE [LARGE SCALE GENOMIC DNA]</scope>
</reference>
<comment type="cofactor">
    <cofactor evidence="1 11">
        <name>heme</name>
        <dbReference type="ChEBI" id="CHEBI:30413"/>
    </cofactor>
</comment>
<dbReference type="InterPro" id="IPR050196">
    <property type="entry name" value="Cytochrome_P450_Monoox"/>
</dbReference>
<dbReference type="GO" id="GO:0004497">
    <property type="term" value="F:monooxygenase activity"/>
    <property type="evidence" value="ECO:0007669"/>
    <property type="project" value="UniProtKB-KW"/>
</dbReference>
<dbReference type="InterPro" id="IPR002403">
    <property type="entry name" value="Cyt_P450_E_grp-IV"/>
</dbReference>
<dbReference type="OrthoDB" id="6433150at2759"/>
<evidence type="ECO:0000256" key="6">
    <source>
        <dbReference type="ARBA" id="ARBA00022723"/>
    </source>
</evidence>
<evidence type="ECO:0000256" key="4">
    <source>
        <dbReference type="ARBA" id="ARBA00010617"/>
    </source>
</evidence>
<keyword evidence="14" id="KW-1185">Reference proteome</keyword>
<evidence type="ECO:0000256" key="7">
    <source>
        <dbReference type="ARBA" id="ARBA00022824"/>
    </source>
</evidence>
<dbReference type="PANTHER" id="PTHR24291">
    <property type="entry name" value="CYTOCHROME P450 FAMILY 4"/>
    <property type="match status" value="1"/>
</dbReference>
<evidence type="ECO:0000313" key="13">
    <source>
        <dbReference type="EMBL" id="GBM60402.1"/>
    </source>
</evidence>
<dbReference type="GO" id="GO:0016705">
    <property type="term" value="F:oxidoreductase activity, acting on paired donors, with incorporation or reduction of molecular oxygen"/>
    <property type="evidence" value="ECO:0007669"/>
    <property type="project" value="InterPro"/>
</dbReference>
<evidence type="ECO:0000256" key="2">
    <source>
        <dbReference type="ARBA" id="ARBA00003690"/>
    </source>
</evidence>
<dbReference type="InterPro" id="IPR017972">
    <property type="entry name" value="Cyt_P450_CS"/>
</dbReference>
<sequence length="133" mass="15118">MTRTLRTVHRQSAGGYQIPKGTTCIVLPYVLHRDEEAFPDAERFDPDRFSPGNSQGRSRYAYIPFSAGPRNCLGQNLAMMELIIIVSTLLRSYKLESLDQRDKVLPAITITISPSKPIRIKIRPRHSTNHLKN</sequence>
<evidence type="ECO:0000256" key="11">
    <source>
        <dbReference type="PIRSR" id="PIRSR602403-1"/>
    </source>
</evidence>
<keyword evidence="9 12" id="KW-0503">Monooxygenase</keyword>
<feature type="binding site" description="axial binding residue" evidence="11">
    <location>
        <position position="72"/>
    </location>
    <ligand>
        <name>heme</name>
        <dbReference type="ChEBI" id="CHEBI:30413"/>
    </ligand>
    <ligandPart>
        <name>Fe</name>
        <dbReference type="ChEBI" id="CHEBI:18248"/>
    </ligandPart>
</feature>
<evidence type="ECO:0000256" key="1">
    <source>
        <dbReference type="ARBA" id="ARBA00001971"/>
    </source>
</evidence>
<keyword evidence="8 11" id="KW-0408">Iron</keyword>
<dbReference type="AlphaFoldDB" id="A0A4Y2H2A0"/>
<dbReference type="InterPro" id="IPR001128">
    <property type="entry name" value="Cyt_P450"/>
</dbReference>
<comment type="similarity">
    <text evidence="4 12">Belongs to the cytochrome P450 family.</text>
</comment>
<organism evidence="13 14">
    <name type="scientific">Araneus ventricosus</name>
    <name type="common">Orbweaver spider</name>
    <name type="synonym">Epeira ventricosa</name>
    <dbReference type="NCBI Taxonomy" id="182803"/>
    <lineage>
        <taxon>Eukaryota</taxon>
        <taxon>Metazoa</taxon>
        <taxon>Ecdysozoa</taxon>
        <taxon>Arthropoda</taxon>
        <taxon>Chelicerata</taxon>
        <taxon>Arachnida</taxon>
        <taxon>Araneae</taxon>
        <taxon>Araneomorphae</taxon>
        <taxon>Entelegynae</taxon>
        <taxon>Araneoidea</taxon>
        <taxon>Araneidae</taxon>
        <taxon>Araneus</taxon>
    </lineage>
</organism>
<dbReference type="Gene3D" id="1.10.630.10">
    <property type="entry name" value="Cytochrome P450"/>
    <property type="match status" value="1"/>
</dbReference>
<accession>A0A4Y2H2A0</accession>
<evidence type="ECO:0000256" key="5">
    <source>
        <dbReference type="ARBA" id="ARBA00022617"/>
    </source>
</evidence>
<dbReference type="PRINTS" id="PR00465">
    <property type="entry name" value="EP450IV"/>
</dbReference>
<evidence type="ECO:0000256" key="10">
    <source>
        <dbReference type="ARBA" id="ARBA00023136"/>
    </source>
</evidence>
<dbReference type="InterPro" id="IPR036396">
    <property type="entry name" value="Cyt_P450_sf"/>
</dbReference>
<evidence type="ECO:0000313" key="14">
    <source>
        <dbReference type="Proteomes" id="UP000499080"/>
    </source>
</evidence>
<keyword evidence="6 11" id="KW-0479">Metal-binding</keyword>
<dbReference type="GO" id="GO:0005506">
    <property type="term" value="F:iron ion binding"/>
    <property type="evidence" value="ECO:0007669"/>
    <property type="project" value="InterPro"/>
</dbReference>
<dbReference type="EMBL" id="BGPR01001722">
    <property type="protein sequence ID" value="GBM60402.1"/>
    <property type="molecule type" value="Genomic_DNA"/>
</dbReference>
<protein>
    <submittedName>
        <fullName evidence="13">Cytochrome P450 4V2</fullName>
    </submittedName>
</protein>
<evidence type="ECO:0000256" key="3">
    <source>
        <dbReference type="ARBA" id="ARBA00004586"/>
    </source>
</evidence>
<dbReference type="PANTHER" id="PTHR24291:SF189">
    <property type="entry name" value="CYTOCHROME P450 4C3-RELATED"/>
    <property type="match status" value="1"/>
</dbReference>
<keyword evidence="7" id="KW-0256">Endoplasmic reticulum</keyword>
<keyword evidence="5 11" id="KW-0349">Heme</keyword>
<evidence type="ECO:0000256" key="9">
    <source>
        <dbReference type="ARBA" id="ARBA00023033"/>
    </source>
</evidence>
<dbReference type="Pfam" id="PF00067">
    <property type="entry name" value="p450"/>
    <property type="match status" value="1"/>
</dbReference>
<gene>
    <name evidence="13" type="primary">Cyp4v2_20</name>
    <name evidence="13" type="ORF">AVEN_206643_1</name>
</gene>